<dbReference type="Proteomes" id="UP000199701">
    <property type="component" value="Unassembled WGS sequence"/>
</dbReference>
<feature type="domain" description="AAA+ ATPase" evidence="3">
    <location>
        <begin position="143"/>
        <end position="289"/>
    </location>
</feature>
<dbReference type="STRING" id="99656.SAMN05421659_12512"/>
<dbReference type="GO" id="GO:0005524">
    <property type="term" value="F:ATP binding"/>
    <property type="evidence" value="ECO:0007669"/>
    <property type="project" value="UniProtKB-KW"/>
</dbReference>
<dbReference type="SMART" id="SM00382">
    <property type="entry name" value="AAA"/>
    <property type="match status" value="1"/>
</dbReference>
<gene>
    <name evidence="4" type="ORF">SAMN05421659_12512</name>
</gene>
<protein>
    <submittedName>
        <fullName evidence="4">Stage III sporulation protein AA</fullName>
    </submittedName>
</protein>
<sequence length="302" mass="34139">MNCDNKRIVEVCRIFPDIIRTTLTYQDMDFNKLQEIRLRINQPLICIYDNREVIIHRITISAQMIRETMEHVSNYSLYAFEEEIKQGYITITGGHRVGIAGKAIIENGYVKTIKYISFINVRLSHQIKGCSDKVLQFAHKEDRLMHTLIISPPGCGKTTLLRDMIRQISNGTSNYIGQTVGVVDERSEIGACYMGIPQNDLGIRTDVLDCCPKDEGMIMLIRSMSPKVIAVDEIGKASDVEAIEYIINCGCTVIGSVHGDSYEDIMQKPILNRLISEKLFNRFIILSKDNGVGTIKDLISLE</sequence>
<dbReference type="AlphaFoldDB" id="A0A1I0RV00"/>
<dbReference type="InterPro" id="IPR027417">
    <property type="entry name" value="P-loop_NTPase"/>
</dbReference>
<dbReference type="EMBL" id="FOJI01000025">
    <property type="protein sequence ID" value="SEW45272.1"/>
    <property type="molecule type" value="Genomic_DNA"/>
</dbReference>
<organism evidence="4 5">
    <name type="scientific">[Clostridium] fimetarium</name>
    <dbReference type="NCBI Taxonomy" id="99656"/>
    <lineage>
        <taxon>Bacteria</taxon>
        <taxon>Bacillati</taxon>
        <taxon>Bacillota</taxon>
        <taxon>Clostridia</taxon>
        <taxon>Lachnospirales</taxon>
        <taxon>Lachnospiraceae</taxon>
    </lineage>
</organism>
<dbReference type="Pfam" id="PF19568">
    <property type="entry name" value="Spore_III_AA"/>
    <property type="match status" value="1"/>
</dbReference>
<dbReference type="Gene3D" id="3.40.50.300">
    <property type="entry name" value="P-loop containing nucleotide triphosphate hydrolases"/>
    <property type="match status" value="1"/>
</dbReference>
<dbReference type="InterPro" id="IPR045735">
    <property type="entry name" value="Spore_III_AA_AAA+_ATPase"/>
</dbReference>
<keyword evidence="2" id="KW-0067">ATP-binding</keyword>
<keyword evidence="1" id="KW-0547">Nucleotide-binding</keyword>
<dbReference type="PANTHER" id="PTHR20953">
    <property type="entry name" value="KINASE-RELATED"/>
    <property type="match status" value="1"/>
</dbReference>
<evidence type="ECO:0000256" key="1">
    <source>
        <dbReference type="ARBA" id="ARBA00022741"/>
    </source>
</evidence>
<reference evidence="4 5" key="1">
    <citation type="submission" date="2016-10" db="EMBL/GenBank/DDBJ databases">
        <authorList>
            <person name="de Groot N.N."/>
        </authorList>
    </citation>
    <scope>NUCLEOTIDE SEQUENCE [LARGE SCALE GENOMIC DNA]</scope>
    <source>
        <strain evidence="4 5">DSM 9179</strain>
    </source>
</reference>
<dbReference type="PANTHER" id="PTHR20953:SF3">
    <property type="entry name" value="P-LOOP CONTAINING NUCLEOSIDE TRIPHOSPHATE HYDROLASES SUPERFAMILY PROTEIN"/>
    <property type="match status" value="1"/>
</dbReference>
<accession>A0A1I0RV00</accession>
<dbReference type="InterPro" id="IPR014217">
    <property type="entry name" value="Spore_III_AA"/>
</dbReference>
<evidence type="ECO:0000313" key="5">
    <source>
        <dbReference type="Proteomes" id="UP000199701"/>
    </source>
</evidence>
<dbReference type="RefSeq" id="WP_092457966.1">
    <property type="nucleotide sequence ID" value="NZ_FOJI01000025.1"/>
</dbReference>
<dbReference type="OrthoDB" id="9768243at2"/>
<evidence type="ECO:0000313" key="4">
    <source>
        <dbReference type="EMBL" id="SEW45272.1"/>
    </source>
</evidence>
<evidence type="ECO:0000256" key="2">
    <source>
        <dbReference type="ARBA" id="ARBA00022840"/>
    </source>
</evidence>
<dbReference type="SUPFAM" id="SSF52540">
    <property type="entry name" value="P-loop containing nucleoside triphosphate hydrolases"/>
    <property type="match status" value="1"/>
</dbReference>
<keyword evidence="5" id="KW-1185">Reference proteome</keyword>
<dbReference type="InterPro" id="IPR003593">
    <property type="entry name" value="AAA+_ATPase"/>
</dbReference>
<dbReference type="NCBIfam" id="TIGR02858">
    <property type="entry name" value="spore_III_AA"/>
    <property type="match status" value="1"/>
</dbReference>
<evidence type="ECO:0000259" key="3">
    <source>
        <dbReference type="SMART" id="SM00382"/>
    </source>
</evidence>
<proteinExistence type="predicted"/>
<name>A0A1I0RV00_9FIRM</name>